<dbReference type="RefSeq" id="WP_168083835.1">
    <property type="nucleotide sequence ID" value="NZ_JAAVJI010000004.1"/>
</dbReference>
<accession>A0ABX0YD15</accession>
<evidence type="ECO:0000256" key="4">
    <source>
        <dbReference type="ARBA" id="ARBA00022737"/>
    </source>
</evidence>
<evidence type="ECO:0000256" key="5">
    <source>
        <dbReference type="ARBA" id="ARBA00022837"/>
    </source>
</evidence>
<dbReference type="InterPro" id="IPR024535">
    <property type="entry name" value="RHGA/B-epi-like_pectate_lyase"/>
</dbReference>
<dbReference type="SMART" id="SM00710">
    <property type="entry name" value="PbH1"/>
    <property type="match status" value="7"/>
</dbReference>
<keyword evidence="3" id="KW-0964">Secreted</keyword>
<keyword evidence="5" id="KW-0106">Calcium</keyword>
<sequence length="849" mass="87218">MAAVFNVKNYGAVGDGRTDDTQAIQAAIDAAAAAGGGTVYVPGSNYSVSAQASGSVLVLKDNVQLKGNFADKPTFTLVKGSTSDIDGIVHISGDNTSITNLNVDGNSAKVSGLVSGLSIGDGIGVTLYNVAAVNATGVGIDLRSEGSQVTASSVYAEGNLQSGIVASGLVNSSLSDVITRENKGDGLRVTGPLTVQDVETSQNSGNGLALKGDTEGRTATVTAGSSHYNQLDGVHIEGANGAVVDHLSLVSNAGSAISVYASTGTELAANTLRDNATAGAAANILLQDSTGSHVHGNTIGEGYAYIDLSGTYGVEERGESNGNRVDDNFIAQTTAGDVKLVGSTSVAFNNAQTLVTFGSKGDDSLGDSLALNNALVYGGAGNDSLLGGAGDDTLVGGAGVDYLAGGVGRDTFSFTSLTDSYRTATTHYADTIADFNASKDSLDVTRLGFTGLGNGHDGTLALTYDAAKNITYLKNYDADSQGQRFELRLVGDYRTSLSDANFLPLITGTSGNDTLQGTTHGRDTLVGGDGRDKLSGLGSDDRLVGGQGADHLIGGAGADTFVYTRLSDSQVNAAGKDQGRDLILDFSGAQHDQVDLTALGFTGLGDGYGTTLSLSYDSGSDITRLSSRELDSAGNRFQIAFSGNHLLDLAPNTLLFMPADDSVVTTAYDTQQYLFNGTSGNDTITGSGAQDRINGLAGNDVVEGGANTDFITGGSGADRLTGGTGTDYFIFRNVEDSYRTANTSYTDLITDFSPAEDQIGVSSLGYTNLGDGYNHTLKVEYNATLDRTYLRDLQGDDQGRFFQIAFSGDKTDALANRNIIFVDPEDVATQAPIALLGTAANSAHDLAVG</sequence>
<dbReference type="EMBL" id="JAAVJI010000004">
    <property type="protein sequence ID" value="NJP01276.1"/>
    <property type="molecule type" value="Genomic_DNA"/>
</dbReference>
<dbReference type="Pfam" id="PF12708">
    <property type="entry name" value="Pect-lyase_RHGA_epim"/>
    <property type="match status" value="1"/>
</dbReference>
<evidence type="ECO:0000313" key="8">
    <source>
        <dbReference type="EMBL" id="NJP01276.1"/>
    </source>
</evidence>
<dbReference type="InterPro" id="IPR050557">
    <property type="entry name" value="RTX_toxin/Mannuronan_C5-epim"/>
</dbReference>
<protein>
    <recommendedName>
        <fullName evidence="10">Mannuronan 5-epimerase</fullName>
    </recommendedName>
</protein>
<dbReference type="Pfam" id="PF08548">
    <property type="entry name" value="Peptidase_M10_C"/>
    <property type="match status" value="2"/>
</dbReference>
<comment type="cofactor">
    <cofactor evidence="1">
        <name>Ca(2+)</name>
        <dbReference type="ChEBI" id="CHEBI:29108"/>
    </cofactor>
</comment>
<dbReference type="InterPro" id="IPR013858">
    <property type="entry name" value="Peptidase_M10B_C"/>
</dbReference>
<dbReference type="PANTHER" id="PTHR38340:SF1">
    <property type="entry name" value="S-LAYER PROTEIN"/>
    <property type="match status" value="1"/>
</dbReference>
<dbReference type="InterPro" id="IPR006626">
    <property type="entry name" value="PbH1"/>
</dbReference>
<dbReference type="InterPro" id="IPR012334">
    <property type="entry name" value="Pectin_lyas_fold"/>
</dbReference>
<organism evidence="8 9">
    <name type="scientific">Pseudomonas quercus</name>
    <dbReference type="NCBI Taxonomy" id="2722792"/>
    <lineage>
        <taxon>Bacteria</taxon>
        <taxon>Pseudomonadati</taxon>
        <taxon>Pseudomonadota</taxon>
        <taxon>Gammaproteobacteria</taxon>
        <taxon>Pseudomonadales</taxon>
        <taxon>Pseudomonadaceae</taxon>
        <taxon>Pseudomonas</taxon>
    </lineage>
</organism>
<evidence type="ECO:0000313" key="9">
    <source>
        <dbReference type="Proteomes" id="UP000746535"/>
    </source>
</evidence>
<proteinExistence type="predicted"/>
<evidence type="ECO:0008006" key="10">
    <source>
        <dbReference type="Google" id="ProtNLM"/>
    </source>
</evidence>
<evidence type="ECO:0000256" key="3">
    <source>
        <dbReference type="ARBA" id="ARBA00022525"/>
    </source>
</evidence>
<feature type="domain" description="Rhamnogalacturonase A/B/Epimerase-like pectate lyase" evidence="7">
    <location>
        <begin position="5"/>
        <end position="196"/>
    </location>
</feature>
<dbReference type="Pfam" id="PF00353">
    <property type="entry name" value="HemolysinCabind"/>
    <property type="match status" value="3"/>
</dbReference>
<dbReference type="InterPro" id="IPR011050">
    <property type="entry name" value="Pectin_lyase_fold/virulence"/>
</dbReference>
<comment type="subcellular location">
    <subcellularLocation>
        <location evidence="2">Secreted</location>
    </subcellularLocation>
</comment>
<keyword evidence="9" id="KW-1185">Reference proteome</keyword>
<evidence type="ECO:0000256" key="2">
    <source>
        <dbReference type="ARBA" id="ARBA00004613"/>
    </source>
</evidence>
<dbReference type="Gene3D" id="2.150.10.10">
    <property type="entry name" value="Serralysin-like metalloprotease, C-terminal"/>
    <property type="match status" value="3"/>
</dbReference>
<evidence type="ECO:0000259" key="6">
    <source>
        <dbReference type="Pfam" id="PF08548"/>
    </source>
</evidence>
<dbReference type="Proteomes" id="UP000746535">
    <property type="component" value="Unassembled WGS sequence"/>
</dbReference>
<dbReference type="InterPro" id="IPR018511">
    <property type="entry name" value="Hemolysin-typ_Ca-bd_CS"/>
</dbReference>
<dbReference type="PRINTS" id="PR00313">
    <property type="entry name" value="CABNDNGRPT"/>
</dbReference>
<dbReference type="SUPFAM" id="SSF51120">
    <property type="entry name" value="beta-Roll"/>
    <property type="match status" value="3"/>
</dbReference>
<dbReference type="Gene3D" id="2.160.20.10">
    <property type="entry name" value="Single-stranded right-handed beta-helix, Pectin lyase-like"/>
    <property type="match status" value="1"/>
</dbReference>
<dbReference type="InterPro" id="IPR001343">
    <property type="entry name" value="Hemolysn_Ca-bd"/>
</dbReference>
<comment type="caution">
    <text evidence="8">The sequence shown here is derived from an EMBL/GenBank/DDBJ whole genome shotgun (WGS) entry which is preliminary data.</text>
</comment>
<dbReference type="InterPro" id="IPR011049">
    <property type="entry name" value="Serralysin-like_metalloprot_C"/>
</dbReference>
<feature type="domain" description="Peptidase M10 serralysin C-terminal" evidence="6">
    <location>
        <begin position="358"/>
        <end position="494"/>
    </location>
</feature>
<feature type="domain" description="Peptidase M10 serralysin C-terminal" evidence="6">
    <location>
        <begin position="675"/>
        <end position="809"/>
    </location>
</feature>
<dbReference type="SUPFAM" id="SSF51126">
    <property type="entry name" value="Pectin lyase-like"/>
    <property type="match status" value="2"/>
</dbReference>
<keyword evidence="4" id="KW-0677">Repeat</keyword>
<evidence type="ECO:0000256" key="1">
    <source>
        <dbReference type="ARBA" id="ARBA00001913"/>
    </source>
</evidence>
<dbReference type="PANTHER" id="PTHR38340">
    <property type="entry name" value="S-LAYER PROTEIN"/>
    <property type="match status" value="1"/>
</dbReference>
<dbReference type="PROSITE" id="PS00330">
    <property type="entry name" value="HEMOLYSIN_CALCIUM"/>
    <property type="match status" value="4"/>
</dbReference>
<name>A0ABX0YD15_9PSED</name>
<reference evidence="8 9" key="1">
    <citation type="submission" date="2020-03" db="EMBL/GenBank/DDBJ databases">
        <authorList>
            <person name="Wang L."/>
            <person name="He N."/>
            <person name="Li Y."/>
            <person name="Fang Y."/>
            <person name="Zhang F."/>
        </authorList>
    </citation>
    <scope>NUCLEOTIDE SEQUENCE [LARGE SCALE GENOMIC DNA]</scope>
    <source>
        <strain evidence="9">hsmgli-8</strain>
    </source>
</reference>
<evidence type="ECO:0000259" key="7">
    <source>
        <dbReference type="Pfam" id="PF12708"/>
    </source>
</evidence>
<gene>
    <name evidence="8" type="ORF">HBH25_10425</name>
</gene>